<proteinExistence type="predicted"/>
<keyword evidence="4" id="KW-1185">Reference proteome</keyword>
<evidence type="ECO:0000256" key="1">
    <source>
        <dbReference type="SAM" id="Coils"/>
    </source>
</evidence>
<protein>
    <submittedName>
        <fullName evidence="3">Uncharacterized protein</fullName>
    </submittedName>
</protein>
<evidence type="ECO:0000256" key="2">
    <source>
        <dbReference type="SAM" id="MobiDB-lite"/>
    </source>
</evidence>
<feature type="coiled-coil region" evidence="1">
    <location>
        <begin position="128"/>
        <end position="162"/>
    </location>
</feature>
<name>A0A3P6S9A2_CYLGO</name>
<feature type="region of interest" description="Disordered" evidence="2">
    <location>
        <begin position="57"/>
        <end position="99"/>
    </location>
</feature>
<accession>A0A3P6S9A2</accession>
<evidence type="ECO:0000313" key="4">
    <source>
        <dbReference type="Proteomes" id="UP000271889"/>
    </source>
</evidence>
<keyword evidence="1" id="KW-0175">Coiled coil</keyword>
<evidence type="ECO:0000313" key="3">
    <source>
        <dbReference type="EMBL" id="VDK72502.1"/>
    </source>
</evidence>
<sequence>FSLCLPFTVDVWLFRRSNAVSRVNSPSRLPKIVASQPRTASKALFVSTPGRVPSKIARVQEKGGETTREPTMNTPSRETRRKPYPSRLARQNSGDSAGRCLWSPKEEVLSQDRLFEEVVDSPHTKERCDQVKKLAAEHRQKLRHEEEERKRIRQAREERQNLAVPKMEVDDFDDCDNLNHALPRVLSENMRNCHLGTGEDDRGDWEEERCRLDVEAEEVMQEEDHYRQEEENRRRRLSEEERKARREHEEALAQELLEAERRRKE</sequence>
<reference evidence="3 4" key="1">
    <citation type="submission" date="2018-11" db="EMBL/GenBank/DDBJ databases">
        <authorList>
            <consortium name="Pathogen Informatics"/>
        </authorList>
    </citation>
    <scope>NUCLEOTIDE SEQUENCE [LARGE SCALE GENOMIC DNA]</scope>
</reference>
<dbReference type="Proteomes" id="UP000271889">
    <property type="component" value="Unassembled WGS sequence"/>
</dbReference>
<dbReference type="OrthoDB" id="6123at2759"/>
<dbReference type="EMBL" id="UYRV01022838">
    <property type="protein sequence ID" value="VDK72502.1"/>
    <property type="molecule type" value="Genomic_DNA"/>
</dbReference>
<gene>
    <name evidence="3" type="ORF">CGOC_LOCUS6841</name>
</gene>
<organism evidence="3 4">
    <name type="scientific">Cylicostephanus goldi</name>
    <name type="common">Nematode worm</name>
    <dbReference type="NCBI Taxonomy" id="71465"/>
    <lineage>
        <taxon>Eukaryota</taxon>
        <taxon>Metazoa</taxon>
        <taxon>Ecdysozoa</taxon>
        <taxon>Nematoda</taxon>
        <taxon>Chromadorea</taxon>
        <taxon>Rhabditida</taxon>
        <taxon>Rhabditina</taxon>
        <taxon>Rhabditomorpha</taxon>
        <taxon>Strongyloidea</taxon>
        <taxon>Strongylidae</taxon>
        <taxon>Cylicostephanus</taxon>
    </lineage>
</organism>
<dbReference type="AlphaFoldDB" id="A0A3P6S9A2"/>
<feature type="non-terminal residue" evidence="3">
    <location>
        <position position="265"/>
    </location>
</feature>
<feature type="compositionally biased region" description="Basic and acidic residues" evidence="2">
    <location>
        <begin position="58"/>
        <end position="68"/>
    </location>
</feature>
<feature type="region of interest" description="Disordered" evidence="2">
    <location>
        <begin position="216"/>
        <end position="250"/>
    </location>
</feature>
<feature type="non-terminal residue" evidence="3">
    <location>
        <position position="1"/>
    </location>
</feature>
<feature type="compositionally biased region" description="Basic and acidic residues" evidence="2">
    <location>
        <begin position="222"/>
        <end position="250"/>
    </location>
</feature>